<keyword evidence="2" id="KW-1185">Reference proteome</keyword>
<accession>A0A225DCZ2</accession>
<evidence type="ECO:0000313" key="2">
    <source>
        <dbReference type="Proteomes" id="UP000214646"/>
    </source>
</evidence>
<sequence length="78" mass="8620">MGRLEHSARTRPPADALHIITVLRVEDDPDGRPAGVYTYPSGTSVDLVHNEPEPEPHTLRSLTDRLAPWGLVISRDPT</sequence>
<proteinExistence type="predicted"/>
<dbReference type="Proteomes" id="UP000214646">
    <property type="component" value="Unassembled WGS sequence"/>
</dbReference>
<evidence type="ECO:0000313" key="1">
    <source>
        <dbReference type="EMBL" id="OWK39411.1"/>
    </source>
</evidence>
<reference evidence="2" key="1">
    <citation type="submission" date="2017-06" db="EMBL/GenBank/DDBJ databases">
        <title>Genome analysis of Fimbriiglobus ruber SP5, the first member of the order Planctomycetales with confirmed chitinolytic capability.</title>
        <authorList>
            <person name="Ravin N.V."/>
            <person name="Rakitin A.L."/>
            <person name="Ivanova A.A."/>
            <person name="Beletsky A.V."/>
            <person name="Kulichevskaya I.S."/>
            <person name="Mardanov A.V."/>
            <person name="Dedysh S.N."/>
        </authorList>
    </citation>
    <scope>NUCLEOTIDE SEQUENCE [LARGE SCALE GENOMIC DNA]</scope>
    <source>
        <strain evidence="2">SP5</strain>
    </source>
</reference>
<organism evidence="1 2">
    <name type="scientific">Fimbriiglobus ruber</name>
    <dbReference type="NCBI Taxonomy" id="1908690"/>
    <lineage>
        <taxon>Bacteria</taxon>
        <taxon>Pseudomonadati</taxon>
        <taxon>Planctomycetota</taxon>
        <taxon>Planctomycetia</taxon>
        <taxon>Gemmatales</taxon>
        <taxon>Gemmataceae</taxon>
        <taxon>Fimbriiglobus</taxon>
    </lineage>
</organism>
<protein>
    <submittedName>
        <fullName evidence="1">Uncharacterized protein</fullName>
    </submittedName>
</protein>
<dbReference type="EMBL" id="NIDE01000010">
    <property type="protein sequence ID" value="OWK39411.1"/>
    <property type="molecule type" value="Genomic_DNA"/>
</dbReference>
<dbReference type="AlphaFoldDB" id="A0A225DCZ2"/>
<gene>
    <name evidence="1" type="ORF">FRUB_05974</name>
</gene>
<name>A0A225DCZ2_9BACT</name>
<comment type="caution">
    <text evidence="1">The sequence shown here is derived from an EMBL/GenBank/DDBJ whole genome shotgun (WGS) entry which is preliminary data.</text>
</comment>